<evidence type="ECO:0000256" key="10">
    <source>
        <dbReference type="SAM" id="MobiDB-lite"/>
    </source>
</evidence>
<feature type="domain" description="TonB-dependent receptor plug" evidence="12">
    <location>
        <begin position="78"/>
        <end position="193"/>
    </location>
</feature>
<dbReference type="Gene3D" id="2.170.130.10">
    <property type="entry name" value="TonB-dependent receptor, plug domain"/>
    <property type="match status" value="1"/>
</dbReference>
<dbReference type="InterPro" id="IPR037066">
    <property type="entry name" value="Plug_dom_sf"/>
</dbReference>
<dbReference type="Proteomes" id="UP000060787">
    <property type="component" value="Chromosome"/>
</dbReference>
<keyword evidence="4 8" id="KW-0812">Transmembrane</keyword>
<dbReference type="InterPro" id="IPR012910">
    <property type="entry name" value="Plug_dom"/>
</dbReference>
<evidence type="ECO:0000256" key="3">
    <source>
        <dbReference type="ARBA" id="ARBA00022452"/>
    </source>
</evidence>
<evidence type="ECO:0000256" key="1">
    <source>
        <dbReference type="ARBA" id="ARBA00004571"/>
    </source>
</evidence>
<keyword evidence="13" id="KW-0675">Receptor</keyword>
<dbReference type="STRING" id="84531.LA76x_2801"/>
<dbReference type="AlphaFoldDB" id="A0A0S2FBR0"/>
<dbReference type="Pfam" id="PF07715">
    <property type="entry name" value="Plug"/>
    <property type="match status" value="1"/>
</dbReference>
<evidence type="ECO:0000256" key="2">
    <source>
        <dbReference type="ARBA" id="ARBA00022448"/>
    </source>
</evidence>
<sequence>MNHNQHRNERQHPGRTPTERHRAHRNVLTAAMLAALYLPLAAAAQEASAQEATSAAGEVKSIDKITVTGSRIKRAEVEGPAPVTVISADQIKREGFSTVYEALSTLTEVTGSVQADVNKGPTPNASPLNMRNLGPGRTLLLIDGRRVADYPLPYEGRGNFANFNNIPMAAVERIEVLASGGSAIYGSDAMAGVINVIMKKNFNGDEVRIKGGTTTRGGGDSFDLSWTGGRTGDKWSATYGVQWSGRETLFAGDREFVDSDLEPANTVKPLVNDPWPWVWGVELIDSASKRRVTPPTGACDRFQDLPLHNFIGNEGNAPEFPGYSCTQSKGNALWSLRNGSNNVSAFGNFSYDFDNGMQAWVSASLWDSEGESRQDEALRFELNRGGAFYDQSTGRSYQARRAFTVPEAGGRDPFLFYTNERSWDLAGGLRGSFGEKLNWDATIGRTEYKVDFSFPSVVQSAVDEYFLGPQLGTNGGLPAYQLNQSRFWNPMDMATFQRLTTHGHSSAKSWMNQAQFAVNGDLFDLPAGPVGFAAVLEAGSQGYRLSPDPLTFGPNKQYDQPGGTNQGGGDRKRYAIGVEFKLPLLESLDLTTAGRFDRYDDDSRKEGNFTWNAGLEWRPIESLLLRGAYNTTFRAPDMHYLFATSGTGTQESADVASCIKRNQGPNCGSASVYYRHATSRTGNLKLDSETGKSWSAGLVWDATDNLSFSADYWRMTIDNQVRDFDIADILDLESQCINGVPRRSSDRMQVTPGSSTCSNILSRVTRSSPGTNSFGVADPNYPLGQVTSVRSGPINIAYREVAGVDVSARYKLPATAWGDFSFALNYTNQLKNNEQRDPGAPMQENRDNDVRTFARASASWSRGPWNATLFANRIGHTNGDNYNRCAPIMPGQTSTECRMVGKLKAPIYFNLTAGYQLTEQARVNLYIDNLFDEAEYKDPYKMFFIYANERVFSRVGREISAEFVYKFD</sequence>
<evidence type="ECO:0000256" key="7">
    <source>
        <dbReference type="ARBA" id="ARBA00023237"/>
    </source>
</evidence>
<dbReference type="GO" id="GO:0009279">
    <property type="term" value="C:cell outer membrane"/>
    <property type="evidence" value="ECO:0007669"/>
    <property type="project" value="UniProtKB-SubCell"/>
</dbReference>
<keyword evidence="5 9" id="KW-0798">TonB box</keyword>
<dbReference type="EMBL" id="CP011129">
    <property type="protein sequence ID" value="ALN80931.1"/>
    <property type="molecule type" value="Genomic_DNA"/>
</dbReference>
<dbReference type="PATRIC" id="fig|84531.8.peg.2814"/>
<accession>A0A0S2FBR0</accession>
<proteinExistence type="inferred from homology"/>
<evidence type="ECO:0000259" key="11">
    <source>
        <dbReference type="Pfam" id="PF00593"/>
    </source>
</evidence>
<evidence type="ECO:0000259" key="12">
    <source>
        <dbReference type="Pfam" id="PF07715"/>
    </source>
</evidence>
<evidence type="ECO:0000313" key="14">
    <source>
        <dbReference type="Proteomes" id="UP000060787"/>
    </source>
</evidence>
<keyword evidence="3 8" id="KW-1134">Transmembrane beta strand</keyword>
<dbReference type="InterPro" id="IPR000531">
    <property type="entry name" value="Beta-barrel_TonB"/>
</dbReference>
<evidence type="ECO:0000256" key="8">
    <source>
        <dbReference type="PROSITE-ProRule" id="PRU01360"/>
    </source>
</evidence>
<evidence type="ECO:0000256" key="6">
    <source>
        <dbReference type="ARBA" id="ARBA00023136"/>
    </source>
</evidence>
<evidence type="ECO:0000256" key="9">
    <source>
        <dbReference type="RuleBase" id="RU003357"/>
    </source>
</evidence>
<dbReference type="InterPro" id="IPR036942">
    <property type="entry name" value="Beta-barrel_TonB_sf"/>
</dbReference>
<name>A0A0S2FBR0_LYSAN</name>
<dbReference type="Gene3D" id="2.40.170.20">
    <property type="entry name" value="TonB-dependent receptor, beta-barrel domain"/>
    <property type="match status" value="1"/>
</dbReference>
<organism evidence="13 14">
    <name type="scientific">Lysobacter antibioticus</name>
    <dbReference type="NCBI Taxonomy" id="84531"/>
    <lineage>
        <taxon>Bacteria</taxon>
        <taxon>Pseudomonadati</taxon>
        <taxon>Pseudomonadota</taxon>
        <taxon>Gammaproteobacteria</taxon>
        <taxon>Lysobacterales</taxon>
        <taxon>Lysobacteraceae</taxon>
        <taxon>Lysobacter</taxon>
    </lineage>
</organism>
<evidence type="ECO:0000256" key="4">
    <source>
        <dbReference type="ARBA" id="ARBA00022692"/>
    </source>
</evidence>
<evidence type="ECO:0000313" key="13">
    <source>
        <dbReference type="EMBL" id="ALN80931.1"/>
    </source>
</evidence>
<feature type="compositionally biased region" description="Basic and acidic residues" evidence="10">
    <location>
        <begin position="1"/>
        <end position="20"/>
    </location>
</feature>
<keyword evidence="6 8" id="KW-0472">Membrane</keyword>
<evidence type="ECO:0000256" key="5">
    <source>
        <dbReference type="ARBA" id="ARBA00023077"/>
    </source>
</evidence>
<keyword evidence="2 8" id="KW-0813">Transport</keyword>
<feature type="domain" description="TonB-dependent receptor-like beta-barrel" evidence="11">
    <location>
        <begin position="372"/>
        <end position="930"/>
    </location>
</feature>
<dbReference type="RefSeq" id="WP_057918116.1">
    <property type="nucleotide sequence ID" value="NZ_CP011129.1"/>
</dbReference>
<comment type="subcellular location">
    <subcellularLocation>
        <location evidence="1 8">Cell outer membrane</location>
        <topology evidence="1 8">Multi-pass membrane protein</topology>
    </subcellularLocation>
</comment>
<dbReference type="Pfam" id="PF00593">
    <property type="entry name" value="TonB_dep_Rec_b-barrel"/>
    <property type="match status" value="1"/>
</dbReference>
<dbReference type="PANTHER" id="PTHR47234:SF1">
    <property type="entry name" value="TONB-DEPENDENT RECEPTOR"/>
    <property type="match status" value="1"/>
</dbReference>
<dbReference type="InterPro" id="IPR039426">
    <property type="entry name" value="TonB-dep_rcpt-like"/>
</dbReference>
<dbReference type="PANTHER" id="PTHR47234">
    <property type="match status" value="1"/>
</dbReference>
<keyword evidence="14" id="KW-1185">Reference proteome</keyword>
<keyword evidence="7 8" id="KW-0998">Cell outer membrane</keyword>
<dbReference type="eggNOG" id="COG1629">
    <property type="taxonomic scope" value="Bacteria"/>
</dbReference>
<feature type="region of interest" description="Disordered" evidence="10">
    <location>
        <begin position="1"/>
        <end position="22"/>
    </location>
</feature>
<comment type="similarity">
    <text evidence="8 9">Belongs to the TonB-dependent receptor family.</text>
</comment>
<gene>
    <name evidence="13" type="ORF">LA76x_2801</name>
</gene>
<dbReference type="PROSITE" id="PS52016">
    <property type="entry name" value="TONB_DEPENDENT_REC_3"/>
    <property type="match status" value="1"/>
</dbReference>
<reference evidence="13 14" key="1">
    <citation type="journal article" date="2015" name="BMC Genomics">
        <title>Comparative genomics and metabolic profiling of the genus Lysobacter.</title>
        <authorList>
            <person name="de Bruijn I."/>
            <person name="Cheng X."/>
            <person name="de Jager V."/>
            <person name="Exposito R.G."/>
            <person name="Watrous J."/>
            <person name="Patel N."/>
            <person name="Postma J."/>
            <person name="Dorrestein P.C."/>
            <person name="Kobayashi D."/>
            <person name="Raaijmakers J.M."/>
        </authorList>
    </citation>
    <scope>NUCLEOTIDE SEQUENCE [LARGE SCALE GENOMIC DNA]</scope>
    <source>
        <strain evidence="13 14">76</strain>
    </source>
</reference>
<dbReference type="SUPFAM" id="SSF56935">
    <property type="entry name" value="Porins"/>
    <property type="match status" value="1"/>
</dbReference>
<dbReference type="KEGG" id="lab:LA76x_2801"/>
<protein>
    <submittedName>
        <fullName evidence="13">TonB dependent receptor family protein</fullName>
    </submittedName>
</protein>